<dbReference type="InterPro" id="IPR006311">
    <property type="entry name" value="TAT_signal"/>
</dbReference>
<dbReference type="NCBIfam" id="TIGR01409">
    <property type="entry name" value="TAT_signal_seq"/>
    <property type="match status" value="1"/>
</dbReference>
<keyword evidence="3 7" id="KW-0479">Metal-binding</keyword>
<evidence type="ECO:0000256" key="6">
    <source>
        <dbReference type="ARBA" id="ARBA00048348"/>
    </source>
</evidence>
<keyword evidence="5 8" id="KW-0456">Lyase</keyword>
<dbReference type="SMART" id="SM00947">
    <property type="entry name" value="Pro_CA"/>
    <property type="match status" value="1"/>
</dbReference>
<sequence length="234" mass="24702">MDKTQQNLTISRRNLLKFGAGVAGTAALTAGLGTKVSLFKPQPAVAQNNITPEEALKQLLEGNQRFIENKRKSPNQTLTRVQEVAQGQAPFASILSCADSRVPAEIIFDRGFGDLFVVRNAGNIATPEEIGSLEFGTLVLGAKVLMVIGHQSCGAVKATIAGNAVPGQIASILDAIKPAIKPNQTLEESTIANVKLGISRLQASPVISQLIKDGKLKIAGGYYNLETGMIKVVA</sequence>
<feature type="binding site" evidence="7">
    <location>
        <position position="150"/>
    </location>
    <ligand>
        <name>Zn(2+)</name>
        <dbReference type="ChEBI" id="CHEBI:29105"/>
    </ligand>
</feature>
<dbReference type="EMBL" id="CM002803">
    <property type="protein sequence ID" value="KEI66134.1"/>
    <property type="molecule type" value="Genomic_DNA"/>
</dbReference>
<dbReference type="RefSeq" id="WP_026797926.1">
    <property type="nucleotide sequence ID" value="NZ_CM002803.1"/>
</dbReference>
<dbReference type="GO" id="GO:0015976">
    <property type="term" value="P:carbon utilization"/>
    <property type="evidence" value="ECO:0007669"/>
    <property type="project" value="InterPro"/>
</dbReference>
<accession>A0A073CCT0</accession>
<dbReference type="Gene3D" id="3.40.1050.10">
    <property type="entry name" value="Carbonic anhydrase"/>
    <property type="match status" value="1"/>
</dbReference>
<dbReference type="InterPro" id="IPR036874">
    <property type="entry name" value="Carbonic_anhydrase_sf"/>
</dbReference>
<dbReference type="Proteomes" id="UP000027395">
    <property type="component" value="Chromosome"/>
</dbReference>
<evidence type="ECO:0000256" key="3">
    <source>
        <dbReference type="ARBA" id="ARBA00022723"/>
    </source>
</evidence>
<dbReference type="Pfam" id="PF00484">
    <property type="entry name" value="Pro_CA"/>
    <property type="match status" value="1"/>
</dbReference>
<protein>
    <recommendedName>
        <fullName evidence="2">carbonic anhydrase</fullName>
        <ecNumber evidence="2">4.2.1.1</ecNumber>
    </recommendedName>
</protein>
<evidence type="ECO:0000256" key="5">
    <source>
        <dbReference type="ARBA" id="ARBA00023239"/>
    </source>
</evidence>
<proteinExistence type="inferred from homology"/>
<dbReference type="GO" id="GO:0008270">
    <property type="term" value="F:zinc ion binding"/>
    <property type="evidence" value="ECO:0007669"/>
    <property type="project" value="InterPro"/>
</dbReference>
<gene>
    <name evidence="8" type="ORF">A19Y_1011</name>
</gene>
<dbReference type="GO" id="GO:0004089">
    <property type="term" value="F:carbonate dehydratase activity"/>
    <property type="evidence" value="ECO:0007669"/>
    <property type="project" value="UniProtKB-EC"/>
</dbReference>
<dbReference type="SUPFAM" id="SSF53056">
    <property type="entry name" value="beta-carbonic anhydrase, cab"/>
    <property type="match status" value="1"/>
</dbReference>
<dbReference type="eggNOG" id="COG0288">
    <property type="taxonomic scope" value="Bacteria"/>
</dbReference>
<dbReference type="AlphaFoldDB" id="A0A073CCT0"/>
<feature type="binding site" evidence="7">
    <location>
        <position position="99"/>
    </location>
    <ligand>
        <name>Zn(2+)</name>
        <dbReference type="ChEBI" id="CHEBI:29105"/>
    </ligand>
</feature>
<dbReference type="PROSITE" id="PS51318">
    <property type="entry name" value="TAT"/>
    <property type="match status" value="1"/>
</dbReference>
<dbReference type="CDD" id="cd03378">
    <property type="entry name" value="beta_CA_cladeC"/>
    <property type="match status" value="1"/>
</dbReference>
<keyword evidence="9" id="KW-1185">Reference proteome</keyword>
<organism evidence="8 9">
    <name type="scientific">Planktothrix agardhii (strain NIVA-CYA 126/8)</name>
    <dbReference type="NCBI Taxonomy" id="388467"/>
    <lineage>
        <taxon>Bacteria</taxon>
        <taxon>Bacillati</taxon>
        <taxon>Cyanobacteriota</taxon>
        <taxon>Cyanophyceae</taxon>
        <taxon>Oscillatoriophycideae</taxon>
        <taxon>Oscillatoriales</taxon>
        <taxon>Microcoleaceae</taxon>
        <taxon>Planktothrix</taxon>
    </lineage>
</organism>
<dbReference type="PANTHER" id="PTHR11002">
    <property type="entry name" value="CARBONIC ANHYDRASE"/>
    <property type="match status" value="1"/>
</dbReference>
<dbReference type="HOGENOM" id="CLU_053879_4_2_3"/>
<dbReference type="InterPro" id="IPR015892">
    <property type="entry name" value="Carbonic_anhydrase_CS"/>
</dbReference>
<name>A0A073CCT0_PLAA1</name>
<comment type="cofactor">
    <cofactor evidence="7">
        <name>Zn(2+)</name>
        <dbReference type="ChEBI" id="CHEBI:29105"/>
    </cofactor>
    <text evidence="7">Binds 1 zinc ion per subunit.</text>
</comment>
<dbReference type="PROSITE" id="PS00704">
    <property type="entry name" value="PROK_CO2_ANHYDRASE_1"/>
    <property type="match status" value="1"/>
</dbReference>
<dbReference type="EC" id="4.2.1.1" evidence="2"/>
<dbReference type="PATRIC" id="fig|388467.6.peg.959"/>
<evidence type="ECO:0000256" key="2">
    <source>
        <dbReference type="ARBA" id="ARBA00012925"/>
    </source>
</evidence>
<dbReference type="STRING" id="388467.A19Y_1011"/>
<evidence type="ECO:0000256" key="7">
    <source>
        <dbReference type="PIRSR" id="PIRSR601765-1"/>
    </source>
</evidence>
<dbReference type="PANTHER" id="PTHR11002:SF76">
    <property type="entry name" value="CARBONIC ANHYDRASE"/>
    <property type="match status" value="1"/>
</dbReference>
<feature type="binding site" evidence="7">
    <location>
        <position position="97"/>
    </location>
    <ligand>
        <name>Zn(2+)</name>
        <dbReference type="ChEBI" id="CHEBI:29105"/>
    </ligand>
</feature>
<evidence type="ECO:0000256" key="1">
    <source>
        <dbReference type="ARBA" id="ARBA00006217"/>
    </source>
</evidence>
<comment type="catalytic activity">
    <reaction evidence="6">
        <text>hydrogencarbonate + H(+) = CO2 + H2O</text>
        <dbReference type="Rhea" id="RHEA:10748"/>
        <dbReference type="ChEBI" id="CHEBI:15377"/>
        <dbReference type="ChEBI" id="CHEBI:15378"/>
        <dbReference type="ChEBI" id="CHEBI:16526"/>
        <dbReference type="ChEBI" id="CHEBI:17544"/>
        <dbReference type="EC" id="4.2.1.1"/>
    </reaction>
</comment>
<reference evidence="8 9" key="1">
    <citation type="journal article" date="2014" name="Appl. Environ. Microbiol.">
        <title>Elucidation of insertion elements encoded on plasmids and in vitro construction of shuttle vectors from the toxic cyanobacterium Planktothrix.</title>
        <authorList>
            <person name="Christiansen G."/>
            <person name="Goesmann A."/>
            <person name="Kurmayer R."/>
        </authorList>
    </citation>
    <scope>NUCLEOTIDE SEQUENCE [LARGE SCALE GENOMIC DNA]</scope>
    <source>
        <strain evidence="8 9">NIVA-CYA 126/8</strain>
    </source>
</reference>
<evidence type="ECO:0000256" key="4">
    <source>
        <dbReference type="ARBA" id="ARBA00022833"/>
    </source>
</evidence>
<evidence type="ECO:0000313" key="8">
    <source>
        <dbReference type="EMBL" id="KEI66134.1"/>
    </source>
</evidence>
<comment type="similarity">
    <text evidence="1">Belongs to the beta-class carbonic anhydrase family.</text>
</comment>
<dbReference type="InterPro" id="IPR001765">
    <property type="entry name" value="Carbonic_anhydrase"/>
</dbReference>
<keyword evidence="4 7" id="KW-0862">Zinc</keyword>
<feature type="binding site" evidence="7">
    <location>
        <position position="153"/>
    </location>
    <ligand>
        <name>Zn(2+)</name>
        <dbReference type="ChEBI" id="CHEBI:29105"/>
    </ligand>
</feature>
<dbReference type="InterPro" id="IPR019546">
    <property type="entry name" value="TAT_signal_bac_arc"/>
</dbReference>
<evidence type="ECO:0000313" key="9">
    <source>
        <dbReference type="Proteomes" id="UP000027395"/>
    </source>
</evidence>